<reference evidence="2" key="1">
    <citation type="journal article" date="2019" name="Sci. Rep.">
        <title>Draft genome of Tanacetum cinerariifolium, the natural source of mosquito coil.</title>
        <authorList>
            <person name="Yamashiro T."/>
            <person name="Shiraishi A."/>
            <person name="Satake H."/>
            <person name="Nakayama K."/>
        </authorList>
    </citation>
    <scope>NUCLEOTIDE SEQUENCE</scope>
</reference>
<dbReference type="AlphaFoldDB" id="A0A699KCP3"/>
<evidence type="ECO:0008006" key="3">
    <source>
        <dbReference type="Google" id="ProtNLM"/>
    </source>
</evidence>
<evidence type="ECO:0000313" key="2">
    <source>
        <dbReference type="EMBL" id="GFA81192.1"/>
    </source>
</evidence>
<organism evidence="2">
    <name type="scientific">Tanacetum cinerariifolium</name>
    <name type="common">Dalmatian daisy</name>
    <name type="synonym">Chrysanthemum cinerariifolium</name>
    <dbReference type="NCBI Taxonomy" id="118510"/>
    <lineage>
        <taxon>Eukaryota</taxon>
        <taxon>Viridiplantae</taxon>
        <taxon>Streptophyta</taxon>
        <taxon>Embryophyta</taxon>
        <taxon>Tracheophyta</taxon>
        <taxon>Spermatophyta</taxon>
        <taxon>Magnoliopsida</taxon>
        <taxon>eudicotyledons</taxon>
        <taxon>Gunneridae</taxon>
        <taxon>Pentapetalae</taxon>
        <taxon>asterids</taxon>
        <taxon>campanulids</taxon>
        <taxon>Asterales</taxon>
        <taxon>Asteraceae</taxon>
        <taxon>Asteroideae</taxon>
        <taxon>Anthemideae</taxon>
        <taxon>Anthemidinae</taxon>
        <taxon>Tanacetum</taxon>
    </lineage>
</organism>
<feature type="region of interest" description="Disordered" evidence="1">
    <location>
        <begin position="419"/>
        <end position="447"/>
    </location>
</feature>
<protein>
    <recommendedName>
        <fullName evidence="3">Reverse transcriptase domain-containing protein</fullName>
    </recommendedName>
</protein>
<accession>A0A699KCP3</accession>
<proteinExistence type="predicted"/>
<evidence type="ECO:0000256" key="1">
    <source>
        <dbReference type="SAM" id="MobiDB-lite"/>
    </source>
</evidence>
<dbReference type="EMBL" id="BKCJ010492624">
    <property type="protein sequence ID" value="GFA81192.1"/>
    <property type="molecule type" value="Genomic_DNA"/>
</dbReference>
<name>A0A699KCP3_TANCI</name>
<gene>
    <name evidence="2" type="ORF">Tci_653164</name>
</gene>
<comment type="caution">
    <text evidence="2">The sequence shown here is derived from an EMBL/GenBank/DDBJ whole genome shotgun (WGS) entry which is preliminary data.</text>
</comment>
<sequence length="544" mass="61984">MSEEVFQAKGNLMKSIQTFLEKFNCISFREMPKVLLQAWEKFFTIQHAQPEDTNELLQELLEDLQIINEELAKYINYLSWNSPTFYNDDEEHSIQYKEYLENSSNAIAATNFNQEKEEPPQNSDIRQLVREECGIKEVKNIVEQPTKRGTRIAESLQNFRVKKSFTSLNNTPQIYSVNAITPVLPTEEPEYSLSMGYKHLSTILEMESYEVIKSSVKNLVPIPNECEVTSDNESECDVPDKDDSSVFTTFPNSIFSDKDDVTIHDDDVPIKESNVHSNLLFDDDEINSDELESHIESNFVESLSTHDALIDSSQKVDNLVEFSGPLIPIHIAEEERIKREHAEYISHMEMLFTINPRPRPMVNANTNVESIPSLPIPVQDGNSQREEIDIVTETDDVLPPGVENDDDTDGEIDAVDELQVDNSISNSEHEYSDDEASDFDNPLVPLPPPKPPDAEYDFELDAGDEILVVMNVSDELEFIDAKVKFDVSNMKIMITILSCLLSTLRCSLFYYPLRVRIPSLTLVSSFRTSGFSLGWNFHVFSCLT</sequence>